<dbReference type="Pfam" id="PF23914">
    <property type="entry name" value="TPR_CcmH_CycH"/>
    <property type="match status" value="1"/>
</dbReference>
<dbReference type="RefSeq" id="WP_250202099.1">
    <property type="nucleotide sequence ID" value="NZ_CP097649.1"/>
</dbReference>
<feature type="region of interest" description="Disordered" evidence="6">
    <location>
        <begin position="253"/>
        <end position="275"/>
    </location>
</feature>
<evidence type="ECO:0000256" key="5">
    <source>
        <dbReference type="PROSITE-ProRule" id="PRU00339"/>
    </source>
</evidence>
<feature type="signal peptide" evidence="8">
    <location>
        <begin position="1"/>
        <end position="29"/>
    </location>
</feature>
<dbReference type="InterPro" id="IPR019734">
    <property type="entry name" value="TPR_rpt"/>
</dbReference>
<dbReference type="InterPro" id="IPR017560">
    <property type="entry name" value="Cyt_c_biogenesis_CcmI"/>
</dbReference>
<protein>
    <submittedName>
        <fullName evidence="10">C-type cytochrome biogenesis protein CcmI</fullName>
    </submittedName>
</protein>
<accession>A0ABY4SPQ3</accession>
<evidence type="ECO:0000313" key="11">
    <source>
        <dbReference type="Proteomes" id="UP001055429"/>
    </source>
</evidence>
<reference evidence="10" key="1">
    <citation type="submission" date="2022-05" db="EMBL/GenBank/DDBJ databases">
        <title>Brevundimonas albigilva TT17 genome sequence.</title>
        <authorList>
            <person name="Lee K."/>
            <person name="Son H."/>
        </authorList>
    </citation>
    <scope>NUCLEOTIDE SEQUENCE</scope>
    <source>
        <strain evidence="10">TT17</strain>
    </source>
</reference>
<keyword evidence="3" id="KW-0201">Cytochrome c-type biogenesis</keyword>
<dbReference type="Gene3D" id="1.25.40.10">
    <property type="entry name" value="Tetratricopeptide repeat domain"/>
    <property type="match status" value="1"/>
</dbReference>
<dbReference type="SUPFAM" id="SSF48452">
    <property type="entry name" value="TPR-like"/>
    <property type="match status" value="1"/>
</dbReference>
<keyword evidence="2" id="KW-0677">Repeat</keyword>
<dbReference type="InterPro" id="IPR051263">
    <property type="entry name" value="C-type_cytochrome_biogenesis"/>
</dbReference>
<evidence type="ECO:0000256" key="8">
    <source>
        <dbReference type="SAM" id="SignalP"/>
    </source>
</evidence>
<feature type="compositionally biased region" description="Basic and acidic residues" evidence="6">
    <location>
        <begin position="258"/>
        <end position="269"/>
    </location>
</feature>
<dbReference type="InterPro" id="IPR011990">
    <property type="entry name" value="TPR-like_helical_dom_sf"/>
</dbReference>
<dbReference type="InterPro" id="IPR056413">
    <property type="entry name" value="TPR_CcmH_CycH"/>
</dbReference>
<dbReference type="PANTHER" id="PTHR47870:SF1">
    <property type="entry name" value="CYTOCHROME C-TYPE BIOGENESIS PROTEIN CCMH"/>
    <property type="match status" value="1"/>
</dbReference>
<keyword evidence="7" id="KW-0812">Transmembrane</keyword>
<feature type="transmembrane region" description="Helical" evidence="7">
    <location>
        <begin position="90"/>
        <end position="110"/>
    </location>
</feature>
<evidence type="ECO:0000256" key="2">
    <source>
        <dbReference type="ARBA" id="ARBA00022737"/>
    </source>
</evidence>
<evidence type="ECO:0000256" key="7">
    <source>
        <dbReference type="SAM" id="Phobius"/>
    </source>
</evidence>
<organism evidence="10 11">
    <name type="scientific">Brevundimonas albigilva</name>
    <dbReference type="NCBI Taxonomy" id="1312364"/>
    <lineage>
        <taxon>Bacteria</taxon>
        <taxon>Pseudomonadati</taxon>
        <taxon>Pseudomonadota</taxon>
        <taxon>Alphaproteobacteria</taxon>
        <taxon>Caulobacterales</taxon>
        <taxon>Caulobacteraceae</taxon>
        <taxon>Brevundimonas</taxon>
    </lineage>
</organism>
<dbReference type="PROSITE" id="PS50005">
    <property type="entry name" value="TPR"/>
    <property type="match status" value="1"/>
</dbReference>
<keyword evidence="8" id="KW-0732">Signal</keyword>
<dbReference type="NCBIfam" id="TIGR03142">
    <property type="entry name" value="cytochro_ccmI"/>
    <property type="match status" value="1"/>
</dbReference>
<dbReference type="PANTHER" id="PTHR47870">
    <property type="entry name" value="CYTOCHROME C-TYPE BIOGENESIS PROTEIN CCMH"/>
    <property type="match status" value="1"/>
</dbReference>
<comment type="subcellular location">
    <subcellularLocation>
        <location evidence="1">Cell envelope</location>
    </subcellularLocation>
</comment>
<dbReference type="Proteomes" id="UP001055429">
    <property type="component" value="Chromosome"/>
</dbReference>
<name>A0ABY4SPQ3_9CAUL</name>
<feature type="domain" description="Cytochrome c-type biogenesis protein H TPR" evidence="9">
    <location>
        <begin position="147"/>
        <end position="262"/>
    </location>
</feature>
<keyword evidence="7" id="KW-1133">Transmembrane helix</keyword>
<evidence type="ECO:0000256" key="4">
    <source>
        <dbReference type="ARBA" id="ARBA00022803"/>
    </source>
</evidence>
<evidence type="ECO:0000256" key="6">
    <source>
        <dbReference type="SAM" id="MobiDB-lite"/>
    </source>
</evidence>
<feature type="chain" id="PRO_5046407410" evidence="8">
    <location>
        <begin position="30"/>
        <end position="275"/>
    </location>
</feature>
<gene>
    <name evidence="10" type="primary">ccmI</name>
    <name evidence="10" type="ORF">M8231_01450</name>
</gene>
<evidence type="ECO:0000256" key="1">
    <source>
        <dbReference type="ARBA" id="ARBA00004196"/>
    </source>
</evidence>
<dbReference type="EMBL" id="CP097649">
    <property type="protein sequence ID" value="URI15691.1"/>
    <property type="molecule type" value="Genomic_DNA"/>
</dbReference>
<keyword evidence="7" id="KW-0472">Membrane</keyword>
<evidence type="ECO:0000259" key="9">
    <source>
        <dbReference type="Pfam" id="PF23914"/>
    </source>
</evidence>
<evidence type="ECO:0000256" key="3">
    <source>
        <dbReference type="ARBA" id="ARBA00022748"/>
    </source>
</evidence>
<keyword evidence="11" id="KW-1185">Reference proteome</keyword>
<proteinExistence type="predicted"/>
<sequence length="275" mass="29158">MIVFWMMTGLAAALAALAVLGGARRGATAAPRAETAAGLREIEELDRLKARGLMDEAAHAAARAEAARRLLAGEAAQADRPVRAGPRDRLWVLAGIGAATAAALGLYVLVGAPGLPDQGYEGRVDQWAETPDALQPPQLAAVVARVVRERPDDPQALAMLGAARFQADDPLGAASAFRRLVALRPDDGQAWARLGESLVRANDDRIGTDAEAAFREAVRHDPDQLGARFFLGEAALRRGDAAQTRAQWTPLIAALDPSDPRRQDLERRIPPAGAQ</sequence>
<evidence type="ECO:0000313" key="10">
    <source>
        <dbReference type="EMBL" id="URI15691.1"/>
    </source>
</evidence>
<keyword evidence="4 5" id="KW-0802">TPR repeat</keyword>
<feature type="repeat" description="TPR" evidence="5">
    <location>
        <begin position="154"/>
        <end position="187"/>
    </location>
</feature>